<name>A0AAV7K7P7_9METZ</name>
<keyword evidence="10" id="KW-1015">Disulfide bond</keyword>
<evidence type="ECO:0000256" key="13">
    <source>
        <dbReference type="SAM" id="SignalP"/>
    </source>
</evidence>
<evidence type="ECO:0000313" key="16">
    <source>
        <dbReference type="Proteomes" id="UP001165289"/>
    </source>
</evidence>
<dbReference type="GO" id="GO:0005789">
    <property type="term" value="C:endoplasmic reticulum membrane"/>
    <property type="evidence" value="ECO:0007669"/>
    <property type="project" value="UniProtKB-SubCell"/>
</dbReference>
<evidence type="ECO:0000256" key="10">
    <source>
        <dbReference type="ARBA" id="ARBA00023157"/>
    </source>
</evidence>
<dbReference type="Pfam" id="PF00085">
    <property type="entry name" value="Thioredoxin"/>
    <property type="match status" value="1"/>
</dbReference>
<dbReference type="Gene3D" id="3.40.30.10">
    <property type="entry name" value="Glutaredoxin"/>
    <property type="match status" value="1"/>
</dbReference>
<evidence type="ECO:0000256" key="5">
    <source>
        <dbReference type="ARBA" id="ARBA00022729"/>
    </source>
</evidence>
<reference evidence="15 16" key="1">
    <citation type="journal article" date="2023" name="BMC Biol.">
        <title>The compact genome of the sponge Oopsacas minuta (Hexactinellida) is lacking key metazoan core genes.</title>
        <authorList>
            <person name="Santini S."/>
            <person name="Schenkelaars Q."/>
            <person name="Jourda C."/>
            <person name="Duchesne M."/>
            <person name="Belahbib H."/>
            <person name="Rocher C."/>
            <person name="Selva M."/>
            <person name="Riesgo A."/>
            <person name="Vervoort M."/>
            <person name="Leys S.P."/>
            <person name="Kodjabachian L."/>
            <person name="Le Bivic A."/>
            <person name="Borchiellini C."/>
            <person name="Claverie J.M."/>
            <person name="Renard E."/>
        </authorList>
    </citation>
    <scope>NUCLEOTIDE SEQUENCE [LARGE SCALE GENOMIC DNA]</scope>
    <source>
        <strain evidence="15">SPO-2</strain>
    </source>
</reference>
<dbReference type="PANTHER" id="PTHR46107:SF3">
    <property type="entry name" value="THIOREDOXIN DOMAIN-CONTAINING PROTEIN"/>
    <property type="match status" value="1"/>
</dbReference>
<feature type="domain" description="Thioredoxin" evidence="14">
    <location>
        <begin position="26"/>
        <end position="143"/>
    </location>
</feature>
<evidence type="ECO:0000256" key="11">
    <source>
        <dbReference type="ARBA" id="ARBA00023284"/>
    </source>
</evidence>
<sequence>MESLYILILLLTIANTYSQMQPKPESQISDPPPVLIQHCPVFNSDNISLAFEGEWLIEFFAPWCPACQGFTPIWEQVASYFDQPHKVTKIAKVDVTMEPLISSHFMVTALPTIFHIKNGEVRLCSTMKRSYTAIIQFIREDEWTDTPPVPYYFKPYSPIMSIFAYMIYFAMVTQEHAMRYAQGDPMNLAYLVGGMMTLCVCLGCGIGLFIYFCCGVSKYQQYVPKKIRDSTGQPQKTKVD</sequence>
<evidence type="ECO:0000256" key="4">
    <source>
        <dbReference type="ARBA" id="ARBA00022692"/>
    </source>
</evidence>
<organism evidence="15 16">
    <name type="scientific">Oopsacas minuta</name>
    <dbReference type="NCBI Taxonomy" id="111878"/>
    <lineage>
        <taxon>Eukaryota</taxon>
        <taxon>Metazoa</taxon>
        <taxon>Porifera</taxon>
        <taxon>Hexactinellida</taxon>
        <taxon>Hexasterophora</taxon>
        <taxon>Lyssacinosida</taxon>
        <taxon>Leucopsacidae</taxon>
        <taxon>Oopsacas</taxon>
    </lineage>
</organism>
<evidence type="ECO:0000256" key="7">
    <source>
        <dbReference type="ARBA" id="ARBA00022982"/>
    </source>
</evidence>
<evidence type="ECO:0000256" key="6">
    <source>
        <dbReference type="ARBA" id="ARBA00022824"/>
    </source>
</evidence>
<dbReference type="InterPro" id="IPR036249">
    <property type="entry name" value="Thioredoxin-like_sf"/>
</dbReference>
<keyword evidence="2" id="KW-0813">Transport</keyword>
<dbReference type="EMBL" id="JAKMXF010000111">
    <property type="protein sequence ID" value="KAI6657306.1"/>
    <property type="molecule type" value="Genomic_DNA"/>
</dbReference>
<accession>A0AAV7K7P7</accession>
<keyword evidence="8 12" id="KW-1133">Transmembrane helix</keyword>
<dbReference type="PROSITE" id="PS00194">
    <property type="entry name" value="THIOREDOXIN_1"/>
    <property type="match status" value="1"/>
</dbReference>
<dbReference type="SUPFAM" id="SSF52833">
    <property type="entry name" value="Thioredoxin-like"/>
    <property type="match status" value="1"/>
</dbReference>
<dbReference type="AlphaFoldDB" id="A0AAV7K7P7"/>
<evidence type="ECO:0000256" key="1">
    <source>
        <dbReference type="ARBA" id="ARBA00004115"/>
    </source>
</evidence>
<feature type="signal peptide" evidence="13">
    <location>
        <begin position="1"/>
        <end position="18"/>
    </location>
</feature>
<keyword evidence="4 12" id="KW-0812">Transmembrane</keyword>
<keyword evidence="16" id="KW-1185">Reference proteome</keyword>
<evidence type="ECO:0000259" key="14">
    <source>
        <dbReference type="PROSITE" id="PS51352"/>
    </source>
</evidence>
<dbReference type="InterPro" id="IPR017937">
    <property type="entry name" value="Thioredoxin_CS"/>
</dbReference>
<keyword evidence="9 12" id="KW-0472">Membrane</keyword>
<dbReference type="GO" id="GO:0015036">
    <property type="term" value="F:disulfide oxidoreductase activity"/>
    <property type="evidence" value="ECO:0007669"/>
    <property type="project" value="TreeGrafter"/>
</dbReference>
<evidence type="ECO:0000313" key="15">
    <source>
        <dbReference type="EMBL" id="KAI6657306.1"/>
    </source>
</evidence>
<keyword evidence="7" id="KW-0249">Electron transport</keyword>
<proteinExistence type="predicted"/>
<comment type="subcellular location">
    <subcellularLocation>
        <location evidence="1">Endoplasmic reticulum membrane</location>
        <topology evidence="1">Single-pass type I membrane protein</topology>
    </subcellularLocation>
</comment>
<gene>
    <name evidence="15" type="ORF">LOD99_54</name>
</gene>
<keyword evidence="5 13" id="KW-0732">Signal</keyword>
<keyword evidence="6" id="KW-0256">Endoplasmic reticulum</keyword>
<dbReference type="Proteomes" id="UP001165289">
    <property type="component" value="Unassembled WGS sequence"/>
</dbReference>
<dbReference type="InterPro" id="IPR013766">
    <property type="entry name" value="Thioredoxin_domain"/>
</dbReference>
<comment type="caution">
    <text evidence="15">The sequence shown here is derived from an EMBL/GenBank/DDBJ whole genome shotgun (WGS) entry which is preliminary data.</text>
</comment>
<feature type="transmembrane region" description="Helical" evidence="12">
    <location>
        <begin position="156"/>
        <end position="176"/>
    </location>
</feature>
<dbReference type="PANTHER" id="PTHR46107">
    <property type="entry name" value="DUMPY: SHORTER THAN WILD-TYPE"/>
    <property type="match status" value="1"/>
</dbReference>
<dbReference type="PROSITE" id="PS51352">
    <property type="entry name" value="THIOREDOXIN_2"/>
    <property type="match status" value="1"/>
</dbReference>
<evidence type="ECO:0000256" key="2">
    <source>
        <dbReference type="ARBA" id="ARBA00022448"/>
    </source>
</evidence>
<dbReference type="InterPro" id="IPR052454">
    <property type="entry name" value="TMX_domain-containing"/>
</dbReference>
<evidence type="ECO:0000256" key="12">
    <source>
        <dbReference type="SAM" id="Phobius"/>
    </source>
</evidence>
<keyword evidence="11" id="KW-0676">Redox-active center</keyword>
<feature type="transmembrane region" description="Helical" evidence="12">
    <location>
        <begin position="188"/>
        <end position="212"/>
    </location>
</feature>
<evidence type="ECO:0000256" key="3">
    <source>
        <dbReference type="ARBA" id="ARBA00022553"/>
    </source>
</evidence>
<feature type="chain" id="PRO_5043552201" evidence="13">
    <location>
        <begin position="19"/>
        <end position="240"/>
    </location>
</feature>
<protein>
    <submittedName>
        <fullName evidence="15">Thioredoxin-related transmembrane protein 1-like</fullName>
    </submittedName>
</protein>
<keyword evidence="3" id="KW-0597">Phosphoprotein</keyword>
<evidence type="ECO:0000256" key="9">
    <source>
        <dbReference type="ARBA" id="ARBA00023136"/>
    </source>
</evidence>
<evidence type="ECO:0000256" key="8">
    <source>
        <dbReference type="ARBA" id="ARBA00022989"/>
    </source>
</evidence>